<evidence type="ECO:0000256" key="1">
    <source>
        <dbReference type="SAM" id="MobiDB-lite"/>
    </source>
</evidence>
<name>A0A077M395_9MICO</name>
<dbReference type="STRING" id="1193518.BN13_1140004"/>
<feature type="compositionally biased region" description="Basic and acidic residues" evidence="1">
    <location>
        <begin position="79"/>
        <end position="91"/>
    </location>
</feature>
<proteinExistence type="predicted"/>
<dbReference type="AlphaFoldDB" id="A0A077M395"/>
<evidence type="ECO:0000313" key="2">
    <source>
        <dbReference type="EMBL" id="CCI51681.1"/>
    </source>
</evidence>
<comment type="caution">
    <text evidence="2">The sequence shown here is derived from an EMBL/GenBank/DDBJ whole genome shotgun (WGS) entry which is preliminary data.</text>
</comment>
<accession>A0A077M395</accession>
<feature type="compositionally biased region" description="Polar residues" evidence="1">
    <location>
        <begin position="62"/>
        <end position="75"/>
    </location>
</feature>
<reference evidence="2 3" key="1">
    <citation type="journal article" date="2013" name="ISME J.">
        <title>A metabolic model for members of the genus Tetrasphaera involved in enhanced biological phosphorus removal.</title>
        <authorList>
            <person name="Kristiansen R."/>
            <person name="Nguyen H.T.T."/>
            <person name="Saunders A.M."/>
            <person name="Nielsen J.L."/>
            <person name="Wimmer R."/>
            <person name="Le V.Q."/>
            <person name="McIlroy S.J."/>
            <person name="Petrovski S."/>
            <person name="Seviour R.J."/>
            <person name="Calteau A."/>
            <person name="Nielsen K.L."/>
            <person name="Nielsen P.H."/>
        </authorList>
    </citation>
    <scope>NUCLEOTIDE SEQUENCE [LARGE SCALE GENOMIC DNA]</scope>
    <source>
        <strain evidence="2 3">Ben 74</strain>
    </source>
</reference>
<gene>
    <name evidence="2" type="ORF">BN13_1140004</name>
</gene>
<dbReference type="Proteomes" id="UP000035720">
    <property type="component" value="Unassembled WGS sequence"/>
</dbReference>
<sequence length="124" mass="13135">MGGGGGGFRVLDVHPSMFERTSDDRVVVAPWAAGGALAEAVAAQAAFPFDPARSDPHGCSERSGQPLMSGTSAGSFATRHSDPSCRRHWERNPTTWRSHVGYSGSSLREPESPCTSHTEGPRQA</sequence>
<evidence type="ECO:0000313" key="3">
    <source>
        <dbReference type="Proteomes" id="UP000035720"/>
    </source>
</evidence>
<organism evidence="2 3">
    <name type="scientific">Nostocoides jenkinsii Ben 74</name>
    <dbReference type="NCBI Taxonomy" id="1193518"/>
    <lineage>
        <taxon>Bacteria</taxon>
        <taxon>Bacillati</taxon>
        <taxon>Actinomycetota</taxon>
        <taxon>Actinomycetes</taxon>
        <taxon>Micrococcales</taxon>
        <taxon>Intrasporangiaceae</taxon>
        <taxon>Nostocoides</taxon>
    </lineage>
</organism>
<feature type="region of interest" description="Disordered" evidence="1">
    <location>
        <begin position="49"/>
        <end position="124"/>
    </location>
</feature>
<protein>
    <submittedName>
        <fullName evidence="2">Uncharacterized protein</fullName>
    </submittedName>
</protein>
<keyword evidence="3" id="KW-1185">Reference proteome</keyword>
<dbReference type="EMBL" id="CAJC01000018">
    <property type="protein sequence ID" value="CCI51681.1"/>
    <property type="molecule type" value="Genomic_DNA"/>
</dbReference>